<reference evidence="2 3" key="1">
    <citation type="submission" date="2019-09" db="EMBL/GenBank/DDBJ databases">
        <authorList>
            <person name="Leyn A S."/>
        </authorList>
    </citation>
    <scope>NUCLEOTIDE SEQUENCE [LARGE SCALE GENOMIC DNA]</scope>
    <source>
        <strain evidence="2">AA231_1</strain>
    </source>
</reference>
<accession>A0A6I8LWS0</accession>
<dbReference type="GO" id="GO:0008233">
    <property type="term" value="F:peptidase activity"/>
    <property type="evidence" value="ECO:0007669"/>
    <property type="project" value="InterPro"/>
</dbReference>
<name>A0A6I8LWS0_9PSEU</name>
<dbReference type="InterPro" id="IPR009045">
    <property type="entry name" value="Zn_M74/Hedgehog-like"/>
</dbReference>
<evidence type="ECO:0000259" key="1">
    <source>
        <dbReference type="Pfam" id="PF13539"/>
    </source>
</evidence>
<dbReference type="AlphaFoldDB" id="A0A6I8LWS0"/>
<gene>
    <name evidence="2" type="ORF">AA23TX_05288</name>
</gene>
<proteinExistence type="predicted"/>
<feature type="domain" description="Peptidase M15C" evidence="1">
    <location>
        <begin position="227"/>
        <end position="304"/>
    </location>
</feature>
<dbReference type="InterPro" id="IPR039561">
    <property type="entry name" value="Peptidase_M15C"/>
</dbReference>
<sequence length="309" mass="32181">MSLKRVDSALTERFCQADSMRPTATAACGTLLALTLGACTSEVPQSPQPVAATPAPTAVAKPPAPVTSAPPAAAKAPAVTWQVGARPLPLGPGGFGEIEPTPPELVNRALPTKDVLPPPADGAYHATISAVPADVLARSTWQPACPVKSADLRYLTMSFRGFDGRAHTGEMLVNAKGATGITQVFGQLFAARFPLEEMRVTSPAELTAPPTGDGNSTSAFVCRPARGQTSWSAHAYGLAVDVNPFCNPYTQGALVLPELASAYLDRANRRPGMVLAGDATVRAFAAIGWSWGGAWTSPKDRMHFTGNGH</sequence>
<dbReference type="Pfam" id="PF13539">
    <property type="entry name" value="Peptidase_M15_4"/>
    <property type="match status" value="1"/>
</dbReference>
<dbReference type="Gene3D" id="3.30.1380.10">
    <property type="match status" value="1"/>
</dbReference>
<evidence type="ECO:0000313" key="2">
    <source>
        <dbReference type="EMBL" id="VVJ20267.1"/>
    </source>
</evidence>
<organism evidence="2 3">
    <name type="scientific">Amycolatopsis camponoti</name>
    <dbReference type="NCBI Taxonomy" id="2606593"/>
    <lineage>
        <taxon>Bacteria</taxon>
        <taxon>Bacillati</taxon>
        <taxon>Actinomycetota</taxon>
        <taxon>Actinomycetes</taxon>
        <taxon>Pseudonocardiales</taxon>
        <taxon>Pseudonocardiaceae</taxon>
        <taxon>Amycolatopsis</taxon>
    </lineage>
</organism>
<keyword evidence="3" id="KW-1185">Reference proteome</keyword>
<evidence type="ECO:0000313" key="3">
    <source>
        <dbReference type="Proteomes" id="UP000399805"/>
    </source>
</evidence>
<dbReference type="Proteomes" id="UP000399805">
    <property type="component" value="Unassembled WGS sequence"/>
</dbReference>
<protein>
    <recommendedName>
        <fullName evidence="1">Peptidase M15C domain-containing protein</fullName>
    </recommendedName>
</protein>
<dbReference type="SUPFAM" id="SSF55166">
    <property type="entry name" value="Hedgehog/DD-peptidase"/>
    <property type="match status" value="1"/>
</dbReference>
<dbReference type="EMBL" id="CABVGP010000002">
    <property type="protein sequence ID" value="VVJ20267.1"/>
    <property type="molecule type" value="Genomic_DNA"/>
</dbReference>